<evidence type="ECO:0000313" key="1">
    <source>
        <dbReference type="EMBL" id="CAG5053075.1"/>
    </source>
</evidence>
<dbReference type="OrthoDB" id="7477034at2759"/>
<dbReference type="AlphaFoldDB" id="A0A8S3Y497"/>
<name>A0A8S3Y497_PARAO</name>
<evidence type="ECO:0000313" key="2">
    <source>
        <dbReference type="Proteomes" id="UP000691718"/>
    </source>
</evidence>
<dbReference type="PANTHER" id="PTHR19446">
    <property type="entry name" value="REVERSE TRANSCRIPTASES"/>
    <property type="match status" value="1"/>
</dbReference>
<organism evidence="1 2">
    <name type="scientific">Parnassius apollo</name>
    <name type="common">Apollo butterfly</name>
    <name type="synonym">Papilio apollo</name>
    <dbReference type="NCBI Taxonomy" id="110799"/>
    <lineage>
        <taxon>Eukaryota</taxon>
        <taxon>Metazoa</taxon>
        <taxon>Ecdysozoa</taxon>
        <taxon>Arthropoda</taxon>
        <taxon>Hexapoda</taxon>
        <taxon>Insecta</taxon>
        <taxon>Pterygota</taxon>
        <taxon>Neoptera</taxon>
        <taxon>Endopterygota</taxon>
        <taxon>Lepidoptera</taxon>
        <taxon>Glossata</taxon>
        <taxon>Ditrysia</taxon>
        <taxon>Papilionoidea</taxon>
        <taxon>Papilionidae</taxon>
        <taxon>Parnassiinae</taxon>
        <taxon>Parnassini</taxon>
        <taxon>Parnassius</taxon>
        <taxon>Parnassius</taxon>
    </lineage>
</organism>
<reference evidence="1" key="1">
    <citation type="submission" date="2021-04" db="EMBL/GenBank/DDBJ databases">
        <authorList>
            <person name="Tunstrom K."/>
        </authorList>
    </citation>
    <scope>NUCLEOTIDE SEQUENCE</scope>
</reference>
<accession>A0A8S3Y497</accession>
<sequence>MWPDVFNHDDPTSLSKLELIEVFDRKEEVRKLKSKSSTSPGLYGLTYGDLRKANPGAFILTALFNAVGRLEVVPGCWKDSNRIGLLHKKGPKSDIADRVNTWAVANRRYSTSQKGLLPYEGCYEHNFVLKKTIQQAKRDKGEVVVPWLELASAFNSVPHSSIHRALEHHGMPAIIRDLIDSLYKDTRTKVRTSE</sequence>
<dbReference type="EMBL" id="CAJQZP010001539">
    <property type="protein sequence ID" value="CAG5053075.1"/>
    <property type="molecule type" value="Genomic_DNA"/>
</dbReference>
<comment type="caution">
    <text evidence="1">The sequence shown here is derived from an EMBL/GenBank/DDBJ whole genome shotgun (WGS) entry which is preliminary data.</text>
</comment>
<dbReference type="Proteomes" id="UP000691718">
    <property type="component" value="Unassembled WGS sequence"/>
</dbReference>
<gene>
    <name evidence="1" type="ORF">PAPOLLO_LOCUS25541</name>
</gene>
<keyword evidence="2" id="KW-1185">Reference proteome</keyword>
<proteinExistence type="predicted"/>
<protein>
    <submittedName>
        <fullName evidence="1">(apollo) hypothetical protein</fullName>
    </submittedName>
</protein>